<dbReference type="SUPFAM" id="SSF51126">
    <property type="entry name" value="Pectin lyase-like"/>
    <property type="match status" value="1"/>
</dbReference>
<dbReference type="NCBIfam" id="TIGR01414">
    <property type="entry name" value="autotrans_barl"/>
    <property type="match status" value="1"/>
</dbReference>
<evidence type="ECO:0000313" key="4">
    <source>
        <dbReference type="EMBL" id="MPQ52080.1"/>
    </source>
</evidence>
<dbReference type="PROSITE" id="PS51208">
    <property type="entry name" value="AUTOTRANSPORTER"/>
    <property type="match status" value="1"/>
</dbReference>
<evidence type="ECO:0000259" key="3">
    <source>
        <dbReference type="PROSITE" id="PS51208"/>
    </source>
</evidence>
<dbReference type="Pfam" id="PF03797">
    <property type="entry name" value="Autotransporter"/>
    <property type="match status" value="1"/>
</dbReference>
<name>A0A6L5EBX7_9ENTR</name>
<dbReference type="SUPFAM" id="SSF103515">
    <property type="entry name" value="Autotransporter"/>
    <property type="match status" value="1"/>
</dbReference>
<dbReference type="InterPro" id="IPR006315">
    <property type="entry name" value="OM_autotransptr_brl_dom"/>
</dbReference>
<evidence type="ECO:0000256" key="2">
    <source>
        <dbReference type="SAM" id="SignalP"/>
    </source>
</evidence>
<dbReference type="CDD" id="cd01344">
    <property type="entry name" value="PL2_Passenger_AT"/>
    <property type="match status" value="1"/>
</dbReference>
<dbReference type="AlphaFoldDB" id="A0A6L5EBX7"/>
<comment type="caution">
    <text evidence="4">The sequence shown here is derived from an EMBL/GenBank/DDBJ whole genome shotgun (WGS) entry which is preliminary data.</text>
</comment>
<organism evidence="4 5">
    <name type="scientific">Citrobacter telavivensis</name>
    <dbReference type="NCBI Taxonomy" id="2653932"/>
    <lineage>
        <taxon>Bacteria</taxon>
        <taxon>Pseudomonadati</taxon>
        <taxon>Pseudomonadota</taxon>
        <taxon>Gammaproteobacteria</taxon>
        <taxon>Enterobacterales</taxon>
        <taxon>Enterobacteriaceae</taxon>
        <taxon>Citrobacter</taxon>
    </lineage>
</organism>
<dbReference type="GO" id="GO:0019867">
    <property type="term" value="C:outer membrane"/>
    <property type="evidence" value="ECO:0007669"/>
    <property type="project" value="InterPro"/>
</dbReference>
<sequence>MLSFYYHRELKPRKIALIMSAILASGSACAADDLLYITPASPEQKVTINNDSVWSRISVYSPNADVIVNGKTTVNGQAGISPGVAISQNAGKLDLGDGSVVNFTSDQIHAIGNEDVIDLNGDGQFTAKNLTVNSTGAAFNGIGAHGSNHLVLKGTTNINLNTTKENMLFPMARAEGIYLQGHASMDAENINVTYRSNGPDTIGINEASGLWLWNNEASVNITGTTNVDLETSTQGALYGVNLADTNDANGARKHVFMNEVNIKMQSNIAYNPAVHNAVSGFFTIYANAETEVNKLNINASSNNNLYGLHFGTNTSDDKSITTIHEANIYLKGGEKSRISGVSNSANNSIIGKLTVDTEGGENVYLLDRVSKKTHFLGDVTLGSQKAYDTTTGTLYSIYNSATIDGVKLVAWGKISADPYSVIDIATTDNSYLYGDSEIWRTISYSNIGVINMTLNGGNTRWDMTGNSKVTNLTLKDATLNFLHEDGAASRSTRATPAFKTLTLNGDYHGENGHIVMNTALGDDASETDHLTINGNTSGSTTVQVKNAGGNGALTTNGIELISVAGASDGVFKQSGRIVAGAYDYNLLRGNGQNANNWYLTSALSPEPVDPVDPTPAPASPEAPATKPEALVRPEAGLYGANLYAANTMFNHRLQDRLGETHYTDAITGEESVTSLWLRNSGGHTRAHDNSGQLGIQSNRYVMQLGSDIAQWSTDNQDRYHVGVMAGYANQKSRSNSNKTGYRADSSIDGYSVGMYGTWLQNNETQEGAYVDTWALYNWFDNTVSGEDVAAEKYKSKGFTGSVEAGYTWKLSDLSERSAVYIQPKAQATWMGVKADSHKETNGTRVEGKGDGNLQTRLGIRLFGKGHNSLDDNIGRNFQPFVEVNWIRNSKDFGATLNGESVDYAGTKNIGEVKAGVEGQLNKNVTLWGNVAQQVGDKGYSDTSAMLGVKVAF</sequence>
<evidence type="ECO:0000313" key="5">
    <source>
        <dbReference type="Proteomes" id="UP000475079"/>
    </source>
</evidence>
<proteinExistence type="predicted"/>
<gene>
    <name evidence="4" type="ORF">GBB84_14315</name>
</gene>
<protein>
    <submittedName>
        <fullName evidence="4">Autotransporter outer membrane beta-barrel domain-containing protein</fullName>
    </submittedName>
</protein>
<feature type="compositionally biased region" description="Pro residues" evidence="1">
    <location>
        <begin position="607"/>
        <end position="620"/>
    </location>
</feature>
<accession>A0A6L5EBX7</accession>
<dbReference type="PANTHER" id="PTHR12338:SF5">
    <property type="entry name" value="ANTIGEN 43-RELATED"/>
    <property type="match status" value="1"/>
</dbReference>
<dbReference type="Gene3D" id="2.40.128.130">
    <property type="entry name" value="Autotransporter beta-domain"/>
    <property type="match status" value="1"/>
</dbReference>
<dbReference type="PANTHER" id="PTHR12338">
    <property type="entry name" value="AUTOTRANSPORTER"/>
    <property type="match status" value="1"/>
</dbReference>
<dbReference type="InterPro" id="IPR011050">
    <property type="entry name" value="Pectin_lyase_fold/virulence"/>
</dbReference>
<dbReference type="Pfam" id="PF18883">
    <property type="entry name" value="AC_1"/>
    <property type="match status" value="1"/>
</dbReference>
<feature type="domain" description="Autotransporter" evidence="3">
    <location>
        <begin position="668"/>
        <end position="952"/>
    </location>
</feature>
<dbReference type="InterPro" id="IPR005546">
    <property type="entry name" value="Autotransporte_beta"/>
</dbReference>
<dbReference type="InterPro" id="IPR036709">
    <property type="entry name" value="Autotransporte_beta_dom_sf"/>
</dbReference>
<dbReference type="EMBL" id="WHIY01000009">
    <property type="protein sequence ID" value="MPQ52080.1"/>
    <property type="molecule type" value="Genomic_DNA"/>
</dbReference>
<dbReference type="InterPro" id="IPR050909">
    <property type="entry name" value="Bact_Autotransporter_VF"/>
</dbReference>
<feature type="chain" id="PRO_5026812322" evidence="2">
    <location>
        <begin position="31"/>
        <end position="952"/>
    </location>
</feature>
<evidence type="ECO:0000256" key="1">
    <source>
        <dbReference type="SAM" id="MobiDB-lite"/>
    </source>
</evidence>
<keyword evidence="2" id="KW-0732">Signal</keyword>
<feature type="signal peptide" evidence="2">
    <location>
        <begin position="1"/>
        <end position="30"/>
    </location>
</feature>
<reference evidence="4 5" key="1">
    <citation type="submission" date="2019-10" db="EMBL/GenBank/DDBJ databases">
        <title>Characterization of a new Citrobacter species.</title>
        <authorList>
            <person name="Goncalves Ribeiro T."/>
            <person name="Izdebski R."/>
            <person name="Urbanowicz P."/>
            <person name="Carmeli Y."/>
            <person name="Gniadkowski M."/>
            <person name="Peixe L."/>
        </authorList>
    </citation>
    <scope>NUCLEOTIDE SEQUENCE [LARGE SCALE GENOMIC DNA]</scope>
    <source>
        <strain evidence="4 5">NMI7905_11</strain>
    </source>
</reference>
<dbReference type="InterPro" id="IPR012332">
    <property type="entry name" value="Autotransporter_pectin_lyase_C"/>
</dbReference>
<feature type="region of interest" description="Disordered" evidence="1">
    <location>
        <begin position="605"/>
        <end position="628"/>
    </location>
</feature>
<dbReference type="Proteomes" id="UP000475079">
    <property type="component" value="Unassembled WGS sequence"/>
</dbReference>
<dbReference type="InterPro" id="IPR043990">
    <property type="entry name" value="AC_1"/>
</dbReference>
<keyword evidence="5" id="KW-1185">Reference proteome</keyword>
<dbReference type="SMART" id="SM00869">
    <property type="entry name" value="Autotransporter"/>
    <property type="match status" value="1"/>
</dbReference>
<dbReference type="Gene3D" id="2.160.20.20">
    <property type="match status" value="1"/>
</dbReference>